<dbReference type="InterPro" id="IPR013087">
    <property type="entry name" value="Znf_C2H2_type"/>
</dbReference>
<evidence type="ECO:0000313" key="14">
    <source>
        <dbReference type="EMBL" id="CDW91615.1"/>
    </source>
</evidence>
<dbReference type="GO" id="GO:0005667">
    <property type="term" value="C:transcription regulator complex"/>
    <property type="evidence" value="ECO:0007669"/>
    <property type="project" value="TreeGrafter"/>
</dbReference>
<evidence type="ECO:0000259" key="13">
    <source>
        <dbReference type="PROSITE" id="PS50157"/>
    </source>
</evidence>
<keyword evidence="4" id="KW-0677">Repeat</keyword>
<evidence type="ECO:0000256" key="2">
    <source>
        <dbReference type="ARBA" id="ARBA00006991"/>
    </source>
</evidence>
<feature type="compositionally biased region" description="Low complexity" evidence="12">
    <location>
        <begin position="1003"/>
        <end position="1023"/>
    </location>
</feature>
<dbReference type="FunFam" id="3.30.160.60:FF:001437">
    <property type="entry name" value="Zinc finger protein 594"/>
    <property type="match status" value="1"/>
</dbReference>
<evidence type="ECO:0000256" key="5">
    <source>
        <dbReference type="ARBA" id="ARBA00022771"/>
    </source>
</evidence>
<evidence type="ECO:0000256" key="10">
    <source>
        <dbReference type="ARBA" id="ARBA00023242"/>
    </source>
</evidence>
<keyword evidence="6" id="KW-0862">Zinc</keyword>
<evidence type="ECO:0000256" key="9">
    <source>
        <dbReference type="ARBA" id="ARBA00023163"/>
    </source>
</evidence>
<dbReference type="InterPro" id="IPR036236">
    <property type="entry name" value="Znf_C2H2_sf"/>
</dbReference>
<dbReference type="GO" id="GO:0000122">
    <property type="term" value="P:negative regulation of transcription by RNA polymerase II"/>
    <property type="evidence" value="ECO:0007669"/>
    <property type="project" value="UniProtKB-ARBA"/>
</dbReference>
<evidence type="ECO:0000256" key="4">
    <source>
        <dbReference type="ARBA" id="ARBA00022737"/>
    </source>
</evidence>
<feature type="domain" description="C2H2-type" evidence="13">
    <location>
        <begin position="343"/>
        <end position="370"/>
    </location>
</feature>
<organism evidence="14 15">
    <name type="scientific">Stylonychia lemnae</name>
    <name type="common">Ciliate</name>
    <dbReference type="NCBI Taxonomy" id="5949"/>
    <lineage>
        <taxon>Eukaryota</taxon>
        <taxon>Sar</taxon>
        <taxon>Alveolata</taxon>
        <taxon>Ciliophora</taxon>
        <taxon>Intramacronucleata</taxon>
        <taxon>Spirotrichea</taxon>
        <taxon>Stichotrichia</taxon>
        <taxon>Sporadotrichida</taxon>
        <taxon>Oxytrichidae</taxon>
        <taxon>Stylonychinae</taxon>
        <taxon>Stylonychia</taxon>
    </lineage>
</organism>
<dbReference type="OrthoDB" id="282749at2759"/>
<accession>A0A078BAM1</accession>
<dbReference type="FunFam" id="3.30.160.60:FF:000125">
    <property type="entry name" value="Putative zinc finger protein 143"/>
    <property type="match status" value="1"/>
</dbReference>
<feature type="domain" description="C2H2-type" evidence="13">
    <location>
        <begin position="283"/>
        <end position="312"/>
    </location>
</feature>
<dbReference type="PROSITE" id="PS50157">
    <property type="entry name" value="ZINC_FINGER_C2H2_2"/>
    <property type="match status" value="7"/>
</dbReference>
<keyword evidence="5 11" id="KW-0863">Zinc-finger</keyword>
<dbReference type="FunFam" id="3.30.160.60:FF:001480">
    <property type="entry name" value="Si:cabz01071911.3"/>
    <property type="match status" value="2"/>
</dbReference>
<evidence type="ECO:0000256" key="12">
    <source>
        <dbReference type="SAM" id="MobiDB-lite"/>
    </source>
</evidence>
<feature type="domain" description="C2H2-type" evidence="13">
    <location>
        <begin position="371"/>
        <end position="398"/>
    </location>
</feature>
<feature type="domain" description="C2H2-type" evidence="13">
    <location>
        <begin position="225"/>
        <end position="254"/>
    </location>
</feature>
<dbReference type="OMA" id="VHIRAYH"/>
<comment type="similarity">
    <text evidence="2">Belongs to the krueppel C2H2-type zinc-finger protein family.</text>
</comment>
<dbReference type="GO" id="GO:0000981">
    <property type="term" value="F:DNA-binding transcription factor activity, RNA polymerase II-specific"/>
    <property type="evidence" value="ECO:0007669"/>
    <property type="project" value="TreeGrafter"/>
</dbReference>
<gene>
    <name evidence="14" type="primary">Contig11850.g12670</name>
    <name evidence="14" type="ORF">STYLEM_20773</name>
</gene>
<evidence type="ECO:0000313" key="15">
    <source>
        <dbReference type="Proteomes" id="UP000039865"/>
    </source>
</evidence>
<feature type="compositionally biased region" description="Basic residues" evidence="12">
    <location>
        <begin position="388"/>
        <end position="402"/>
    </location>
</feature>
<feature type="compositionally biased region" description="Polar residues" evidence="12">
    <location>
        <begin position="652"/>
        <end position="673"/>
    </location>
</feature>
<feature type="domain" description="C2H2-type" evidence="13">
    <location>
        <begin position="184"/>
        <end position="213"/>
    </location>
</feature>
<keyword evidence="7" id="KW-0805">Transcription regulation</keyword>
<evidence type="ECO:0000256" key="7">
    <source>
        <dbReference type="ARBA" id="ARBA00023015"/>
    </source>
</evidence>
<name>A0A078BAM1_STYLE</name>
<dbReference type="PROSITE" id="PS00028">
    <property type="entry name" value="ZINC_FINGER_C2H2_1"/>
    <property type="match status" value="7"/>
</dbReference>
<keyword evidence="8" id="KW-0238">DNA-binding</keyword>
<keyword evidence="3" id="KW-0479">Metal-binding</keyword>
<dbReference type="SMART" id="SM00355">
    <property type="entry name" value="ZnF_C2H2"/>
    <property type="match status" value="7"/>
</dbReference>
<evidence type="ECO:0000256" key="6">
    <source>
        <dbReference type="ARBA" id="ARBA00022833"/>
    </source>
</evidence>
<dbReference type="Pfam" id="PF00096">
    <property type="entry name" value="zf-C2H2"/>
    <property type="match status" value="5"/>
</dbReference>
<feature type="compositionally biased region" description="Polar residues" evidence="12">
    <location>
        <begin position="1039"/>
        <end position="1049"/>
    </location>
</feature>
<dbReference type="PANTHER" id="PTHR14003">
    <property type="entry name" value="TRANSCRIPTIONAL REPRESSOR PROTEIN YY"/>
    <property type="match status" value="1"/>
</dbReference>
<dbReference type="Proteomes" id="UP000039865">
    <property type="component" value="Unassembled WGS sequence"/>
</dbReference>
<dbReference type="GO" id="GO:0000785">
    <property type="term" value="C:chromatin"/>
    <property type="evidence" value="ECO:0007669"/>
    <property type="project" value="TreeGrafter"/>
</dbReference>
<evidence type="ECO:0000256" key="8">
    <source>
        <dbReference type="ARBA" id="ARBA00023125"/>
    </source>
</evidence>
<evidence type="ECO:0000256" key="11">
    <source>
        <dbReference type="PROSITE-ProRule" id="PRU00042"/>
    </source>
</evidence>
<dbReference type="SUPFAM" id="SSF57667">
    <property type="entry name" value="beta-beta-alpha zinc fingers"/>
    <property type="match status" value="4"/>
</dbReference>
<protein>
    <submittedName>
        <fullName evidence="14">Oocyte zinc finger protein 6-like</fullName>
    </submittedName>
</protein>
<feature type="region of interest" description="Disordered" evidence="12">
    <location>
        <begin position="383"/>
        <end position="455"/>
    </location>
</feature>
<keyword evidence="9" id="KW-0804">Transcription</keyword>
<dbReference type="AlphaFoldDB" id="A0A078BAM1"/>
<feature type="region of interest" description="Disordered" evidence="12">
    <location>
        <begin position="1003"/>
        <end position="1049"/>
    </location>
</feature>
<dbReference type="GO" id="GO:0000978">
    <property type="term" value="F:RNA polymerase II cis-regulatory region sequence-specific DNA binding"/>
    <property type="evidence" value="ECO:0007669"/>
    <property type="project" value="TreeGrafter"/>
</dbReference>
<dbReference type="FunFam" id="3.30.160.60:FF:000912">
    <property type="entry name" value="Zinc finger protein 660"/>
    <property type="match status" value="1"/>
</dbReference>
<dbReference type="GO" id="GO:0031519">
    <property type="term" value="C:PcG protein complex"/>
    <property type="evidence" value="ECO:0007669"/>
    <property type="project" value="TreeGrafter"/>
</dbReference>
<evidence type="ECO:0000256" key="3">
    <source>
        <dbReference type="ARBA" id="ARBA00022723"/>
    </source>
</evidence>
<feature type="domain" description="C2H2-type" evidence="13">
    <location>
        <begin position="255"/>
        <end position="282"/>
    </location>
</feature>
<dbReference type="FunFam" id="3.30.160.60:FF:000624">
    <property type="entry name" value="zinc finger protein 697"/>
    <property type="match status" value="1"/>
</dbReference>
<dbReference type="PANTHER" id="PTHR14003:SF23">
    <property type="entry name" value="ZINC FINGER PROTEIN 143"/>
    <property type="match status" value="1"/>
</dbReference>
<reference evidence="14 15" key="1">
    <citation type="submission" date="2014-06" db="EMBL/GenBank/DDBJ databases">
        <authorList>
            <person name="Swart Estienne"/>
        </authorList>
    </citation>
    <scope>NUCLEOTIDE SEQUENCE [LARGE SCALE GENOMIC DNA]</scope>
    <source>
        <strain evidence="14 15">130c</strain>
    </source>
</reference>
<dbReference type="GO" id="GO:0045595">
    <property type="term" value="P:regulation of cell differentiation"/>
    <property type="evidence" value="ECO:0007669"/>
    <property type="project" value="UniProtKB-ARBA"/>
</dbReference>
<dbReference type="Gene3D" id="3.30.160.60">
    <property type="entry name" value="Classic Zinc Finger"/>
    <property type="match status" value="7"/>
</dbReference>
<proteinExistence type="inferred from homology"/>
<feature type="region of interest" description="Disordered" evidence="12">
    <location>
        <begin position="652"/>
        <end position="674"/>
    </location>
</feature>
<dbReference type="InParanoid" id="A0A078BAM1"/>
<dbReference type="EMBL" id="CCKQ01019601">
    <property type="protein sequence ID" value="CDW91615.1"/>
    <property type="molecule type" value="Genomic_DNA"/>
</dbReference>
<keyword evidence="10" id="KW-0539">Nucleus</keyword>
<keyword evidence="15" id="KW-1185">Reference proteome</keyword>
<dbReference type="GO" id="GO:0008270">
    <property type="term" value="F:zinc ion binding"/>
    <property type="evidence" value="ECO:0007669"/>
    <property type="project" value="UniProtKB-KW"/>
</dbReference>
<comment type="subcellular location">
    <subcellularLocation>
        <location evidence="1">Nucleus</location>
    </subcellularLocation>
</comment>
<sequence length="1049" mass="120451">MWIGVVYVNHRIRAKVYLKETLSQLLQRVKTYFNFLQLAYMLSVEPEYVLGLKPMKKSNDAFKQEEEKKSALKKSKQKVDYSFNDETSEEEEGQIIIPKDVVTRIQDLKEDHFYLICYLREKTQQENVIEQQELRHQFNFEEDGDRSVKMTPKKSMIKLFETQGININDCQQKAKKTRGDKRVLICPFVNCLKDFTETGNLKTHLRTHVIKQVSIYNYQTGERPFICGTPGCNKQFITKGHLKTHELIHSGDKPFICTVCQKSYSRSGRLKIHIRTHTGEKPFRCNIPGCGKTFTEKGNLKTHMRIHSGEKPFTCSVDDCKKTFTTQGHLTDHMRRHSGERPFKCTYCIQSFMRSSTLKIHLRRHTGERPYECQECGKKFSESGNLKTHQKTHQNKKKKLLGNKKYQEQVDKKPEREQQNHHQTTHHQQPKIHAPQQATTLGKRKRMALKHQSEDNLVQVHTTQVVKRKKSNTELQIVKTEQVDKSTIDEIVQYQQQQQTQQQQQIKIQNTQLQSTQQPTIQQQQQEDNITIPIDSAFLPMSLQGEQSSPQVFQTYSALNQQLITPKLQNNGMGSTSPFSSFTPFALGANNNANNNPSFNFPTSLGGYSNTNQNAQSQNLKIPRNPTSKTSFQNLFASLQNPSLNQAMNFSNTVGNTKPASPTSKNTSFSFNPMSPLGNNFEPFTGFHSPESKKQGLLGAGNIHQQQQQQYIQQQQYQQQQIQQNYQNQQSQSQLQQQQFQYLDKNQFKNQNKGSQQQQTQSFQQQYNLLQQQQQQTAGQNQQILQQNLQQQQQQQQLVSQQQQTSSNYQNEGKQRQVQSLLSLNSFSNIPGLQDIVNTTKNFQSPTMHATPHTHGSNNYLNFPFSNFATRSGPTSKQNSNNNLLPFIPANLFNNERNPPTKMKQSSDAFNFMDSLNNSYNIPLNFGKSIEAQNGLKDFQLNASLSQYFLGNGTNLNAHAKQAELQEQIQLQQINQHLQALGNQRDGGGVVIGIPGIPYMGNQQQQQMQINQQLQQNQQQQQQESNSLQSGKQVEEESFSSMCSKVTQK</sequence>
<feature type="domain" description="C2H2-type" evidence="13">
    <location>
        <begin position="313"/>
        <end position="342"/>
    </location>
</feature>
<feature type="compositionally biased region" description="Basic and acidic residues" evidence="12">
    <location>
        <begin position="405"/>
        <end position="420"/>
    </location>
</feature>
<evidence type="ECO:0000256" key="1">
    <source>
        <dbReference type="ARBA" id="ARBA00004123"/>
    </source>
</evidence>